<proteinExistence type="inferred from homology"/>
<dbReference type="SUPFAM" id="SSF56349">
    <property type="entry name" value="DNA breaking-rejoining enzymes"/>
    <property type="match status" value="1"/>
</dbReference>
<dbReference type="PaxDb" id="522772-Dacet_2659"/>
<dbReference type="InterPro" id="IPR004107">
    <property type="entry name" value="Integrase_SAM-like_N"/>
</dbReference>
<dbReference type="InterPro" id="IPR011010">
    <property type="entry name" value="DNA_brk_join_enz"/>
</dbReference>
<dbReference type="HOGENOM" id="CLU_027562_8_2_0"/>
<dbReference type="AlphaFoldDB" id="D4H560"/>
<accession>D4H560</accession>
<evidence type="ECO:0000256" key="4">
    <source>
        <dbReference type="ARBA" id="ARBA00023172"/>
    </source>
</evidence>
<dbReference type="InterPro" id="IPR002104">
    <property type="entry name" value="Integrase_catalytic"/>
</dbReference>
<keyword evidence="4" id="KW-0233">DNA recombination</keyword>
<keyword evidence="2" id="KW-0229">DNA integration</keyword>
<dbReference type="PROSITE" id="PS51900">
    <property type="entry name" value="CB"/>
    <property type="match status" value="1"/>
</dbReference>
<dbReference type="PROSITE" id="PS51898">
    <property type="entry name" value="TYR_RECOMBINASE"/>
    <property type="match status" value="1"/>
</dbReference>
<dbReference type="GO" id="GO:0003677">
    <property type="term" value="F:DNA binding"/>
    <property type="evidence" value="ECO:0007669"/>
    <property type="project" value="UniProtKB-UniRule"/>
</dbReference>
<evidence type="ECO:0000256" key="3">
    <source>
        <dbReference type="ARBA" id="ARBA00023125"/>
    </source>
</evidence>
<dbReference type="STRING" id="522772.Dacet_2659"/>
<dbReference type="Pfam" id="PF12167">
    <property type="entry name" value="Arm-DNA-bind_2"/>
    <property type="match status" value="1"/>
</dbReference>
<sequence>MASIRVDKDVLYIDFSYRGKRKRVYLGLSNTAHNRAILEAKINLLDGAIKGEKLGLGEVDFKQIFPGLGLFQKPKEELEVDRFLTATFDVLYLEWIDHKTHIAKNTRRTMLSFHRNHISPYIGHKLLGDITEKDIRMMMTVMSKVNRNVVVNRKLRSVRSFFNEVVEEGHLKESPFKKVKYLRNEKVDIKPFNQEELARLLVGFAEKYPAYESFVAFLAFSGCRPNEVVGLKWDKIDWENRKILIREGFVLGEETLLKTDSSVRDIDMTEPLEVLLLQQLDKGIDSEYVFVNEFNRRICWENFRQKYHRVLKLKNIVSRPAYQLRHTFASMAIKNGEDILWVSRMLGHSNLKTTLTTYTRYIPSLERKDGSIIGGIYSNIKGEDNE</sequence>
<dbReference type="PANTHER" id="PTHR30349">
    <property type="entry name" value="PHAGE INTEGRASE-RELATED"/>
    <property type="match status" value="1"/>
</dbReference>
<evidence type="ECO:0000313" key="8">
    <source>
        <dbReference type="EMBL" id="ADD69416.1"/>
    </source>
</evidence>
<evidence type="ECO:0000313" key="9">
    <source>
        <dbReference type="Proteomes" id="UP000002012"/>
    </source>
</evidence>
<dbReference type="RefSeq" id="WP_013011910.1">
    <property type="nucleotide sequence ID" value="NC_013943.1"/>
</dbReference>
<organism evidence="8 9">
    <name type="scientific">Denitrovibrio acetiphilus (strain DSM 12809 / NBRC 114555 / N2460)</name>
    <dbReference type="NCBI Taxonomy" id="522772"/>
    <lineage>
        <taxon>Bacteria</taxon>
        <taxon>Pseudomonadati</taxon>
        <taxon>Deferribacterota</taxon>
        <taxon>Deferribacteres</taxon>
        <taxon>Deferribacterales</taxon>
        <taxon>Geovibrionaceae</taxon>
        <taxon>Denitrovibrio</taxon>
    </lineage>
</organism>
<dbReference type="Pfam" id="PF00589">
    <property type="entry name" value="Phage_integrase"/>
    <property type="match status" value="1"/>
</dbReference>
<reference evidence="8 9" key="1">
    <citation type="journal article" date="2010" name="Stand. Genomic Sci.">
        <title>Complete genome sequence of Denitrovibrio acetiphilus type strain (N2460).</title>
        <authorList>
            <person name="Kiss H."/>
            <person name="Lang E."/>
            <person name="Lapidus A."/>
            <person name="Copeland A."/>
            <person name="Nolan M."/>
            <person name="Glavina Del Rio T."/>
            <person name="Chen F."/>
            <person name="Lucas S."/>
            <person name="Tice H."/>
            <person name="Cheng J.F."/>
            <person name="Han C."/>
            <person name="Goodwin L."/>
            <person name="Pitluck S."/>
            <person name="Liolios K."/>
            <person name="Pati A."/>
            <person name="Ivanova N."/>
            <person name="Mavromatis K."/>
            <person name="Chen A."/>
            <person name="Palaniappan K."/>
            <person name="Land M."/>
            <person name="Hauser L."/>
            <person name="Chang Y.J."/>
            <person name="Jeffries C.D."/>
            <person name="Detter J.C."/>
            <person name="Brettin T."/>
            <person name="Spring S."/>
            <person name="Rohde M."/>
            <person name="Goker M."/>
            <person name="Woyke T."/>
            <person name="Bristow J."/>
            <person name="Eisen J.A."/>
            <person name="Markowitz V."/>
            <person name="Hugenholtz P."/>
            <person name="Kyrpides N.C."/>
            <person name="Klenk H.P."/>
        </authorList>
    </citation>
    <scope>NUCLEOTIDE SEQUENCE [LARGE SCALE GENOMIC DNA]</scope>
    <source>
        <strain evidence="9">DSM 12809 / NBRC 114555 / N2460</strain>
    </source>
</reference>
<dbReference type="KEGG" id="dap:Dacet_2659"/>
<dbReference type="GO" id="GO:0006310">
    <property type="term" value="P:DNA recombination"/>
    <property type="evidence" value="ECO:0007669"/>
    <property type="project" value="UniProtKB-KW"/>
</dbReference>
<dbReference type="eggNOG" id="COG0582">
    <property type="taxonomic scope" value="Bacteria"/>
</dbReference>
<evidence type="ECO:0000259" key="7">
    <source>
        <dbReference type="PROSITE" id="PS51900"/>
    </source>
</evidence>
<keyword evidence="9" id="KW-1185">Reference proteome</keyword>
<evidence type="ECO:0000259" key="6">
    <source>
        <dbReference type="PROSITE" id="PS51898"/>
    </source>
</evidence>
<dbReference type="InParanoid" id="D4H560"/>
<dbReference type="InterPro" id="IPR013762">
    <property type="entry name" value="Integrase-like_cat_sf"/>
</dbReference>
<feature type="domain" description="Tyr recombinase" evidence="6">
    <location>
        <begin position="187"/>
        <end position="373"/>
    </location>
</feature>
<dbReference type="Pfam" id="PF14659">
    <property type="entry name" value="Phage_int_SAM_3"/>
    <property type="match status" value="1"/>
</dbReference>
<dbReference type="Gene3D" id="1.10.443.10">
    <property type="entry name" value="Intergrase catalytic core"/>
    <property type="match status" value="1"/>
</dbReference>
<evidence type="ECO:0000256" key="5">
    <source>
        <dbReference type="PROSITE-ProRule" id="PRU01248"/>
    </source>
</evidence>
<gene>
    <name evidence="8" type="ordered locus">Dacet_2659</name>
</gene>
<dbReference type="GO" id="GO:0015074">
    <property type="term" value="P:DNA integration"/>
    <property type="evidence" value="ECO:0007669"/>
    <property type="project" value="UniProtKB-KW"/>
</dbReference>
<dbReference type="InterPro" id="IPR044068">
    <property type="entry name" value="CB"/>
</dbReference>
<dbReference type="InterPro" id="IPR022000">
    <property type="entry name" value="Min27-like_integrase_DNA_bind"/>
</dbReference>
<name>D4H560_DENA2</name>
<dbReference type="CDD" id="cd01189">
    <property type="entry name" value="INT_ICEBs1_C_like"/>
    <property type="match status" value="1"/>
</dbReference>
<feature type="domain" description="Core-binding (CB)" evidence="7">
    <location>
        <begin position="86"/>
        <end position="166"/>
    </location>
</feature>
<dbReference type="EMBL" id="CP001968">
    <property type="protein sequence ID" value="ADD69416.1"/>
    <property type="molecule type" value="Genomic_DNA"/>
</dbReference>
<dbReference type="InterPro" id="IPR050090">
    <property type="entry name" value="Tyrosine_recombinase_XerCD"/>
</dbReference>
<evidence type="ECO:0000256" key="1">
    <source>
        <dbReference type="ARBA" id="ARBA00008857"/>
    </source>
</evidence>
<keyword evidence="3 5" id="KW-0238">DNA-binding</keyword>
<protein>
    <submittedName>
        <fullName evidence="8">Integrase family protein</fullName>
    </submittedName>
</protein>
<evidence type="ECO:0000256" key="2">
    <source>
        <dbReference type="ARBA" id="ARBA00022908"/>
    </source>
</evidence>
<dbReference type="Proteomes" id="UP000002012">
    <property type="component" value="Chromosome"/>
</dbReference>
<dbReference type="OrthoDB" id="5391994at2"/>
<comment type="similarity">
    <text evidence="1">Belongs to the 'phage' integrase family.</text>
</comment>
<dbReference type="PANTHER" id="PTHR30349:SF64">
    <property type="entry name" value="PROPHAGE INTEGRASE INTD-RELATED"/>
    <property type="match status" value="1"/>
</dbReference>
<dbReference type="InterPro" id="IPR010998">
    <property type="entry name" value="Integrase_recombinase_N"/>
</dbReference>
<dbReference type="Gene3D" id="1.10.150.130">
    <property type="match status" value="1"/>
</dbReference>